<dbReference type="SUPFAM" id="SSF53335">
    <property type="entry name" value="S-adenosyl-L-methionine-dependent methyltransferases"/>
    <property type="match status" value="1"/>
</dbReference>
<dbReference type="InterPro" id="IPR007848">
    <property type="entry name" value="Small_mtfrase_dom"/>
</dbReference>
<accession>C6XB21</accession>
<dbReference type="PROSITE" id="PS00092">
    <property type="entry name" value="N6_MTASE"/>
    <property type="match status" value="1"/>
</dbReference>
<dbReference type="Pfam" id="PF05175">
    <property type="entry name" value="MTS"/>
    <property type="match status" value="1"/>
</dbReference>
<dbReference type="Gene3D" id="3.40.50.150">
    <property type="entry name" value="Vaccinia Virus protein VP39"/>
    <property type="match status" value="1"/>
</dbReference>
<keyword evidence="5" id="KW-1185">Reference proteome</keyword>
<dbReference type="GO" id="GO:0003676">
    <property type="term" value="F:nucleic acid binding"/>
    <property type="evidence" value="ECO:0007669"/>
    <property type="project" value="InterPro"/>
</dbReference>
<evidence type="ECO:0000259" key="3">
    <source>
        <dbReference type="Pfam" id="PF05175"/>
    </source>
</evidence>
<proteinExistence type="predicted"/>
<evidence type="ECO:0000313" key="4">
    <source>
        <dbReference type="EMBL" id="ACT51791.1"/>
    </source>
</evidence>
<dbReference type="EMBL" id="CP001674">
    <property type="protein sequence ID" value="ACT51791.1"/>
    <property type="molecule type" value="Genomic_DNA"/>
</dbReference>
<evidence type="ECO:0000313" key="5">
    <source>
        <dbReference type="Proteomes" id="UP000002743"/>
    </source>
</evidence>
<dbReference type="GO" id="GO:0032259">
    <property type="term" value="P:methylation"/>
    <property type="evidence" value="ECO:0007669"/>
    <property type="project" value="UniProtKB-KW"/>
</dbReference>
<evidence type="ECO:0000256" key="2">
    <source>
        <dbReference type="ARBA" id="ARBA00022691"/>
    </source>
</evidence>
<dbReference type="PANTHER" id="PTHR18895">
    <property type="entry name" value="HEMK METHYLTRANSFERASE"/>
    <property type="match status" value="1"/>
</dbReference>
<gene>
    <name evidence="4" type="ordered locus">Msip34_2554</name>
</gene>
<reference evidence="4 5" key="2">
    <citation type="journal article" date="2011" name="J. Bacteriol.">
        <title>Genomes of three methylotrophs from a single niche uncover genetic and metabolic divergence of Methylophilaceae.</title>
        <authorList>
            <person name="Lapidus A."/>
            <person name="Clum A."/>
            <person name="Labutti K."/>
            <person name="Kaluzhnaya M.G."/>
            <person name="Lim S."/>
            <person name="Beck D.A."/>
            <person name="Glavina Del Rio T."/>
            <person name="Nolan M."/>
            <person name="Mavromatis K."/>
            <person name="Huntemann M."/>
            <person name="Lucas S."/>
            <person name="Lidstrom M.E."/>
            <person name="Ivanova N."/>
            <person name="Chistoserdova L."/>
        </authorList>
    </citation>
    <scope>NUCLEOTIDE SEQUENCE [LARGE SCALE GENOMIC DNA]</scope>
    <source>
        <strain evidence="4 5">SIP3-4</strain>
    </source>
</reference>
<dbReference type="PANTHER" id="PTHR18895:SF74">
    <property type="entry name" value="MTRF1L RELEASE FACTOR GLUTAMINE METHYLTRANSFERASE"/>
    <property type="match status" value="1"/>
</dbReference>
<dbReference type="GO" id="GO:0036009">
    <property type="term" value="F:protein-glutamine N-methyltransferase activity"/>
    <property type="evidence" value="ECO:0007669"/>
    <property type="project" value="TreeGrafter"/>
</dbReference>
<keyword evidence="2" id="KW-0949">S-adenosyl-L-methionine</keyword>
<dbReference type="OrthoDB" id="5383291at2"/>
<keyword evidence="1 4" id="KW-0489">Methyltransferase</keyword>
<dbReference type="AlphaFoldDB" id="C6XB21"/>
<keyword evidence="4" id="KW-0808">Transferase</keyword>
<dbReference type="HOGENOM" id="CLU_076082_0_0_4"/>
<dbReference type="Proteomes" id="UP000002743">
    <property type="component" value="Chromosome"/>
</dbReference>
<sequence length="331" mass="35986">MNPDEPANQPEPVNPEQIMSSDQATALRDLLVYLRGVNYQHVAITPLSHSRIYKRDAQAWAKTVRDIVGWGRPFHADVAGEPLFGLMEAGDVLQPVEMGWRSKVRVASLNGRLFLHSAYPTLEASSVFFGPDTYRFVRAVQQYAETRQPTVRRAVDIGTGSGVGAIALAGLFPDAEVFGVDINPHALALARVNAAANGCERVQMLHSDLLRDVAGEFDLIIANPPYLVDAAQRSYRHGGGALGAELSLSMVDAALTRLAPGGALVLYTGVAMVDGADPFLADVQARLQNRSGFSWHYEEIDPDIFGEELDLPPYDIADRIAAVVLNLKREA</sequence>
<reference evidence="5" key="1">
    <citation type="submission" date="2009-07" db="EMBL/GenBank/DDBJ databases">
        <title>Complete sequence of chromosome of Methylovorus sp. SIP3-4.</title>
        <authorList>
            <person name="Lucas S."/>
            <person name="Copeland A."/>
            <person name="Lapidus A."/>
            <person name="Glavina del Rio T."/>
            <person name="Tice H."/>
            <person name="Bruce D."/>
            <person name="Goodwin L."/>
            <person name="Pitluck S."/>
            <person name="Clum A."/>
            <person name="Larimer F."/>
            <person name="Land M."/>
            <person name="Hauser L."/>
            <person name="Kyrpides N."/>
            <person name="Mikhailova N."/>
            <person name="Kayluzhnaya M."/>
            <person name="Chistoserdova L."/>
        </authorList>
    </citation>
    <scope>NUCLEOTIDE SEQUENCE [LARGE SCALE GENOMIC DNA]</scope>
    <source>
        <strain evidence="5">SIP3-4</strain>
    </source>
</reference>
<dbReference type="CDD" id="cd02440">
    <property type="entry name" value="AdoMet_MTases"/>
    <property type="match status" value="1"/>
</dbReference>
<dbReference type="KEGG" id="mei:Msip34_2554"/>
<dbReference type="STRING" id="582744.Msip34_2554"/>
<feature type="domain" description="Methyltransferase small" evidence="3">
    <location>
        <begin position="150"/>
        <end position="266"/>
    </location>
</feature>
<evidence type="ECO:0000256" key="1">
    <source>
        <dbReference type="ARBA" id="ARBA00022603"/>
    </source>
</evidence>
<dbReference type="InterPro" id="IPR029063">
    <property type="entry name" value="SAM-dependent_MTases_sf"/>
</dbReference>
<dbReference type="InterPro" id="IPR050320">
    <property type="entry name" value="N5-glutamine_MTase"/>
</dbReference>
<dbReference type="InterPro" id="IPR002052">
    <property type="entry name" value="DNA_methylase_N6_adenine_CS"/>
</dbReference>
<organism evidence="4 5">
    <name type="scientific">Methylovorus glucosotrophus (strain SIP3-4)</name>
    <dbReference type="NCBI Taxonomy" id="582744"/>
    <lineage>
        <taxon>Bacteria</taxon>
        <taxon>Pseudomonadati</taxon>
        <taxon>Pseudomonadota</taxon>
        <taxon>Betaproteobacteria</taxon>
        <taxon>Nitrosomonadales</taxon>
        <taxon>Methylophilaceae</taxon>
        <taxon>Methylovorus</taxon>
    </lineage>
</organism>
<name>C6XB21_METGS</name>
<protein>
    <submittedName>
        <fullName evidence="4">Methyltransferase small</fullName>
    </submittedName>
</protein>
<dbReference type="eggNOG" id="COG2890">
    <property type="taxonomic scope" value="Bacteria"/>
</dbReference>